<evidence type="ECO:0000256" key="1">
    <source>
        <dbReference type="SAM" id="Phobius"/>
    </source>
</evidence>
<keyword evidence="1" id="KW-1133">Transmembrane helix</keyword>
<evidence type="ECO:0000313" key="2">
    <source>
        <dbReference type="EMBL" id="KAG8540039.1"/>
    </source>
</evidence>
<keyword evidence="3" id="KW-1185">Reference proteome</keyword>
<dbReference type="Proteomes" id="UP000824782">
    <property type="component" value="Unassembled WGS sequence"/>
</dbReference>
<comment type="caution">
    <text evidence="2">The sequence shown here is derived from an EMBL/GenBank/DDBJ whole genome shotgun (WGS) entry which is preliminary data.</text>
</comment>
<proteinExistence type="predicted"/>
<accession>A0AAV6YRK5</accession>
<keyword evidence="1" id="KW-0812">Transmembrane</keyword>
<organism evidence="2 3">
    <name type="scientific">Engystomops pustulosus</name>
    <name type="common">Tungara frog</name>
    <name type="synonym">Physalaemus pustulosus</name>
    <dbReference type="NCBI Taxonomy" id="76066"/>
    <lineage>
        <taxon>Eukaryota</taxon>
        <taxon>Metazoa</taxon>
        <taxon>Chordata</taxon>
        <taxon>Craniata</taxon>
        <taxon>Vertebrata</taxon>
        <taxon>Euteleostomi</taxon>
        <taxon>Amphibia</taxon>
        <taxon>Batrachia</taxon>
        <taxon>Anura</taxon>
        <taxon>Neobatrachia</taxon>
        <taxon>Hyloidea</taxon>
        <taxon>Leptodactylidae</taxon>
        <taxon>Leiuperinae</taxon>
        <taxon>Engystomops</taxon>
    </lineage>
</organism>
<evidence type="ECO:0000313" key="3">
    <source>
        <dbReference type="Proteomes" id="UP000824782"/>
    </source>
</evidence>
<gene>
    <name evidence="2" type="ORF">GDO81_019940</name>
</gene>
<reference evidence="2" key="1">
    <citation type="thesis" date="2020" institute="ProQuest LLC" country="789 East Eisenhower Parkway, Ann Arbor, MI, USA">
        <title>Comparative Genomics and Chromosome Evolution.</title>
        <authorList>
            <person name="Mudd A.B."/>
        </authorList>
    </citation>
    <scope>NUCLEOTIDE SEQUENCE</scope>
    <source>
        <strain evidence="2">237g6f4</strain>
        <tissue evidence="2">Blood</tissue>
    </source>
</reference>
<sequence length="146" mass="17213">QDYTDYGHTCLHSARYDYEAALRVHHCTGRRSGSHVLCHIPGRRREPRAAVMSAAWKMWLYVRQRLRSGAVRDVCRQYPLLCFVLLVLSLSTVLLLRYLHILMIFWSFLAGVVTLYCTLEPETLLPNILFNIKHKPKVQYYMFLHF</sequence>
<dbReference type="EMBL" id="WNYA01011829">
    <property type="protein sequence ID" value="KAG8540039.1"/>
    <property type="molecule type" value="Genomic_DNA"/>
</dbReference>
<protein>
    <submittedName>
        <fullName evidence="2">Uncharacterized protein</fullName>
    </submittedName>
</protein>
<keyword evidence="1" id="KW-0472">Membrane</keyword>
<feature type="transmembrane region" description="Helical" evidence="1">
    <location>
        <begin position="78"/>
        <end position="95"/>
    </location>
</feature>
<feature type="non-terminal residue" evidence="2">
    <location>
        <position position="1"/>
    </location>
</feature>
<dbReference type="AlphaFoldDB" id="A0AAV6YRK5"/>
<name>A0AAV6YRK5_ENGPU</name>